<feature type="binding site" evidence="9">
    <location>
        <begin position="166"/>
        <end position="173"/>
    </location>
    <ligand>
        <name>ATP</name>
        <dbReference type="ChEBI" id="CHEBI:30616"/>
    </ligand>
</feature>
<dbReference type="Gene3D" id="1.20.5.190">
    <property type="match status" value="3"/>
</dbReference>
<dbReference type="InterPro" id="IPR036018">
    <property type="entry name" value="MYSc_Myo11"/>
</dbReference>
<accession>A0A9D4TLG6</accession>
<comment type="similarity">
    <text evidence="1">Belongs to the TRAFAC class myosin-kinesin ATPase superfamily. Myosin family. Plant myosin class XI subfamily.</text>
</comment>
<dbReference type="InterPro" id="IPR036961">
    <property type="entry name" value="Kinesin_motor_dom_sf"/>
</dbReference>
<evidence type="ECO:0000313" key="14">
    <source>
        <dbReference type="EMBL" id="KAI3428806.1"/>
    </source>
</evidence>
<dbReference type="InterPro" id="IPR001609">
    <property type="entry name" value="Myosin_head_motor_dom-like"/>
</dbReference>
<feature type="region of interest" description="Disordered" evidence="11">
    <location>
        <begin position="1143"/>
        <end position="1179"/>
    </location>
</feature>
<feature type="region of interest" description="Actin-binding" evidence="9">
    <location>
        <begin position="647"/>
        <end position="669"/>
    </location>
</feature>
<feature type="compositionally biased region" description="Low complexity" evidence="11">
    <location>
        <begin position="1385"/>
        <end position="1430"/>
    </location>
</feature>
<feature type="domain" description="Myosin motor" evidence="13">
    <location>
        <begin position="72"/>
        <end position="766"/>
    </location>
</feature>
<evidence type="ECO:0000256" key="10">
    <source>
        <dbReference type="SAM" id="Coils"/>
    </source>
</evidence>
<dbReference type="PROSITE" id="PS51456">
    <property type="entry name" value="MYOSIN_MOTOR"/>
    <property type="match status" value="1"/>
</dbReference>
<dbReference type="GO" id="GO:0007015">
    <property type="term" value="P:actin filament organization"/>
    <property type="evidence" value="ECO:0007669"/>
    <property type="project" value="TreeGrafter"/>
</dbReference>
<keyword evidence="15" id="KW-1185">Reference proteome</keyword>
<dbReference type="PRINTS" id="PR00193">
    <property type="entry name" value="MYOSINHEAVY"/>
</dbReference>
<dbReference type="PANTHER" id="PTHR13140:SF781">
    <property type="entry name" value="MYOSIN-15"/>
    <property type="match status" value="1"/>
</dbReference>
<dbReference type="InterPro" id="IPR000048">
    <property type="entry name" value="IQ_motif_EF-hand-BS"/>
</dbReference>
<evidence type="ECO:0000259" key="12">
    <source>
        <dbReference type="PROSITE" id="PS51126"/>
    </source>
</evidence>
<dbReference type="Pfam" id="PF00063">
    <property type="entry name" value="Myosin_head"/>
    <property type="match status" value="1"/>
</dbReference>
<dbReference type="GO" id="GO:0016459">
    <property type="term" value="C:myosin complex"/>
    <property type="evidence" value="ECO:0007669"/>
    <property type="project" value="UniProtKB-KW"/>
</dbReference>
<evidence type="ECO:0000313" key="15">
    <source>
        <dbReference type="Proteomes" id="UP001055712"/>
    </source>
</evidence>
<dbReference type="SMART" id="SM00242">
    <property type="entry name" value="MYSc"/>
    <property type="match status" value="1"/>
</dbReference>
<reference evidence="14" key="2">
    <citation type="submission" date="2020-11" db="EMBL/GenBank/DDBJ databases">
        <authorList>
            <person name="Cecchin M."/>
            <person name="Marcolungo L."/>
            <person name="Rossato M."/>
            <person name="Girolomoni L."/>
            <person name="Cosentino E."/>
            <person name="Cuine S."/>
            <person name="Li-Beisson Y."/>
            <person name="Delledonne M."/>
            <person name="Ballottari M."/>
        </authorList>
    </citation>
    <scope>NUCLEOTIDE SEQUENCE</scope>
    <source>
        <strain evidence="14">211/11P</strain>
        <tissue evidence="14">Whole cell</tissue>
    </source>
</reference>
<keyword evidence="6 9" id="KW-0518">Myosin</keyword>
<keyword evidence="3 9" id="KW-0547">Nucleotide-binding</keyword>
<dbReference type="PROSITE" id="PS51126">
    <property type="entry name" value="DILUTE"/>
    <property type="match status" value="1"/>
</dbReference>
<evidence type="ECO:0000256" key="5">
    <source>
        <dbReference type="ARBA" id="ARBA00023054"/>
    </source>
</evidence>
<dbReference type="InterPro" id="IPR002710">
    <property type="entry name" value="Dilute_dom"/>
</dbReference>
<keyword evidence="2" id="KW-0677">Repeat</keyword>
<reference evidence="14" key="1">
    <citation type="journal article" date="2019" name="Plant J.">
        <title>Chlorella vulgaris genome assembly and annotation reveals the molecular basis for metabolic acclimation to high light conditions.</title>
        <authorList>
            <person name="Cecchin M."/>
            <person name="Marcolungo L."/>
            <person name="Rossato M."/>
            <person name="Girolomoni L."/>
            <person name="Cosentino E."/>
            <person name="Cuine S."/>
            <person name="Li-Beisson Y."/>
            <person name="Delledonne M."/>
            <person name="Ballottari M."/>
        </authorList>
    </citation>
    <scope>NUCLEOTIDE SEQUENCE</scope>
    <source>
        <strain evidence="14">211/11P</strain>
    </source>
</reference>
<dbReference type="OrthoDB" id="6108017at2759"/>
<dbReference type="Gene3D" id="1.10.10.820">
    <property type="match status" value="1"/>
</dbReference>
<feature type="compositionally biased region" description="Low complexity" evidence="11">
    <location>
        <begin position="1160"/>
        <end position="1174"/>
    </location>
</feature>
<keyword evidence="5 10" id="KW-0175">Coiled coil</keyword>
<dbReference type="PANTHER" id="PTHR13140">
    <property type="entry name" value="MYOSIN"/>
    <property type="match status" value="1"/>
</dbReference>
<feature type="domain" description="Dilute" evidence="12">
    <location>
        <begin position="1241"/>
        <end position="1595"/>
    </location>
</feature>
<dbReference type="EMBL" id="SIDB01000009">
    <property type="protein sequence ID" value="KAI3428806.1"/>
    <property type="molecule type" value="Genomic_DNA"/>
</dbReference>
<dbReference type="GO" id="GO:0005737">
    <property type="term" value="C:cytoplasm"/>
    <property type="evidence" value="ECO:0007669"/>
    <property type="project" value="TreeGrafter"/>
</dbReference>
<name>A0A9D4TLG6_CHLVU</name>
<dbReference type="Pfam" id="PF00612">
    <property type="entry name" value="IQ"/>
    <property type="match status" value="4"/>
</dbReference>
<keyword evidence="4 9" id="KW-0067">ATP-binding</keyword>
<keyword evidence="8 9" id="KW-0009">Actin-binding</keyword>
<evidence type="ECO:0000256" key="2">
    <source>
        <dbReference type="ARBA" id="ARBA00022737"/>
    </source>
</evidence>
<dbReference type="FunFam" id="1.10.10.820:FF:000001">
    <property type="entry name" value="Myosin heavy chain"/>
    <property type="match status" value="1"/>
</dbReference>
<feature type="region of interest" description="Disordered" evidence="11">
    <location>
        <begin position="1382"/>
        <end position="1430"/>
    </location>
</feature>
<evidence type="ECO:0000256" key="1">
    <source>
        <dbReference type="ARBA" id="ARBA00008049"/>
    </source>
</evidence>
<dbReference type="SUPFAM" id="SSF52540">
    <property type="entry name" value="P-loop containing nucleoside triphosphate hydrolases"/>
    <property type="match status" value="2"/>
</dbReference>
<comment type="caution">
    <text evidence="14">The sequence shown here is derived from an EMBL/GenBank/DDBJ whole genome shotgun (WGS) entry which is preliminary data.</text>
</comment>
<dbReference type="InterPro" id="IPR027417">
    <property type="entry name" value="P-loop_NTPase"/>
</dbReference>
<dbReference type="Proteomes" id="UP001055712">
    <property type="component" value="Unassembled WGS sequence"/>
</dbReference>
<evidence type="ECO:0000256" key="7">
    <source>
        <dbReference type="ARBA" id="ARBA00023175"/>
    </source>
</evidence>
<dbReference type="Pfam" id="PF01843">
    <property type="entry name" value="DIL"/>
    <property type="match status" value="1"/>
</dbReference>
<dbReference type="CDD" id="cd01384">
    <property type="entry name" value="MYSc_Myo11"/>
    <property type="match status" value="1"/>
</dbReference>
<dbReference type="Gene3D" id="3.30.70.1590">
    <property type="match status" value="1"/>
</dbReference>
<dbReference type="GO" id="GO:0016020">
    <property type="term" value="C:membrane"/>
    <property type="evidence" value="ECO:0007669"/>
    <property type="project" value="TreeGrafter"/>
</dbReference>
<evidence type="ECO:0000256" key="6">
    <source>
        <dbReference type="ARBA" id="ARBA00023123"/>
    </source>
</evidence>
<dbReference type="SMART" id="SM00015">
    <property type="entry name" value="IQ"/>
    <property type="match status" value="6"/>
</dbReference>
<evidence type="ECO:0000256" key="3">
    <source>
        <dbReference type="ARBA" id="ARBA00022741"/>
    </source>
</evidence>
<dbReference type="SMART" id="SM01132">
    <property type="entry name" value="DIL"/>
    <property type="match status" value="1"/>
</dbReference>
<dbReference type="Gene3D" id="1.20.120.720">
    <property type="entry name" value="Myosin VI head, motor domain, U50 subdomain"/>
    <property type="match status" value="1"/>
</dbReference>
<keyword evidence="7 9" id="KW-0505">Motor protein</keyword>
<organism evidence="14 15">
    <name type="scientific">Chlorella vulgaris</name>
    <name type="common">Green alga</name>
    <dbReference type="NCBI Taxonomy" id="3077"/>
    <lineage>
        <taxon>Eukaryota</taxon>
        <taxon>Viridiplantae</taxon>
        <taxon>Chlorophyta</taxon>
        <taxon>core chlorophytes</taxon>
        <taxon>Trebouxiophyceae</taxon>
        <taxon>Chlorellales</taxon>
        <taxon>Chlorellaceae</taxon>
        <taxon>Chlorella clade</taxon>
        <taxon>Chlorella</taxon>
    </lineage>
</organism>
<dbReference type="Gene3D" id="3.40.850.10">
    <property type="entry name" value="Kinesin motor domain"/>
    <property type="match status" value="1"/>
</dbReference>
<evidence type="ECO:0000256" key="11">
    <source>
        <dbReference type="SAM" id="MobiDB-lite"/>
    </source>
</evidence>
<dbReference type="PROSITE" id="PS50096">
    <property type="entry name" value="IQ"/>
    <property type="match status" value="6"/>
</dbReference>
<evidence type="ECO:0000256" key="4">
    <source>
        <dbReference type="ARBA" id="ARBA00022840"/>
    </source>
</evidence>
<sequence length="1660" mass="183134">MGKGSSQEPVGSALHTVGSRVWLWSSPASGSGDWLRGEVVSMAGPRLRVRLEDGEEKECAASDIPLQNSSAAGVEDMTTMSYLNEPSVLWNLKVRYQTDDIYTYTGSILIAVNPFAAMPHLYGLHMMEQYRGLVLGELSPHVYAIADESYRQMRKEGKSQSILVSGESGAGKTETSKLLMQYLAWMGGYKDGGGGGGGGGSSQRNGGRSVEQQVLESNPLLEAFGNAKTVRNDNSSRFGKFTEIQFNREGRISGAAIRTYLLERSRVVNINDPERNYHVFYQLCEGASPQERAALRLKPAKQFRYLNQSNCYDLKGVSNAEEYRRTRRSMSVVGIPEAEQDAVFRTVAAVLHLGNVAFQEGAGSDGADASAVTAGAEEHLAAAAALLGADAEGLRKALTSRTRQTRDGPIVSPIDVRAADDNRDSLSKTIYSRLFDWLVQKINSSIGQDPEATNLIGVLDIYGFEQFKENDFEQFCINLANEKLQQHFNQHVFKMEQAEYEREAIEWSYIEFVDNQDVLDLIESKMGILDLLDESCRFPTATHEDYATKLYGAPSVTGSKRFSKPKLSRSDFTIDHYAGAVTYKTDNFLSKNRDFVVAEHQQLLGASQLPFVAALFPPEADTPAARGGGAQSSYKFISVGSRFKRQLGELMVALHRMEPHYIRCIKPNSFNRPMDFENLNVLHQLRCGGVLEAVRISCAGYPTKMPFLDFIDHFWMLALDSSQQLDDRDFVQLVLRRVLREEGWQLGKTKVFLRAGKMAELDKRKTEVQHAAASAIQRHVRGHLARKRFAAVRRAVLTLQAAARGMAARTLARSMRRQKAATRIQAHVRRWQAQQRFATAVRAAVAVQAAYRGWKARLYARDVRQHHAALVIQSQWRRHRAQASYLRYRRGVVVAQSLWRSRCARRELRRRRTEAREAGKLLQDKQALEVRVKEQQAVLETVQNQRNELRQQYREEKAQREVAEARAAELQRSKEQEVAAAAALSAAALAAEVAQRQSLEAELAAARQQVAASAEGMAAAQQRLAAEVEELRSKAAVLERQRAEAESKAEADQKDLLNRLNNAVAQRNAAREEALMLEAKLKQVQEEMETGRLVPATAASTAAAASAAAAAAAASGGMLTPPPAGAQGDDGMVDRVRRFMQQIPGSSPSRDGGTPMGATPSAGLSSSSSEPLSAMEQRQRELHFKQQQLLREQRTADQEKLLAAIGDNLGFQAGRPVAAVVVFRCCLQWKTFQADRTPLFDRIIATMGSQVELHQENNAYLSYWLSNTVTLLYLMQKNVKPASGGGYAARIKAQGQQVTRGLFGGASKGSFTSFFTRTGYGGGSPAGGEASIHGGAMGGFRQVEAKYPALLFKQQLDAFVQKIFPMLRDNVKKEITPHLAACIHAPRQPGPRGARRTTSGTAAAAAAEQQPGTPGTPAAGGAAGGVRSSGTGSVMDGGGLSPHWGDILRVFDALLVTLRENHVPPFLVQKLFEQLLSFVNVQLFNQLLLRRECCSFSNGEYVKAGLSEVEQWIGAAGDEWVGESWNALAHIRQAVTFLVIHQKHRKSFREITEDLCASLSVQQLYRISTMYWDDRYNTETVSPEVLAQMKQAMQQSAESAASHSFLLDDDSAIPFNQGDVEQMVDDKDLLCDTPVPKQLREQPSFAFLGKRLEMALQAPS</sequence>
<proteinExistence type="inferred from homology"/>
<evidence type="ECO:0000256" key="9">
    <source>
        <dbReference type="PROSITE-ProRule" id="PRU00782"/>
    </source>
</evidence>
<gene>
    <name evidence="14" type="ORF">D9Q98_007623</name>
</gene>
<dbReference type="GO" id="GO:0051015">
    <property type="term" value="F:actin filament binding"/>
    <property type="evidence" value="ECO:0007669"/>
    <property type="project" value="TreeGrafter"/>
</dbReference>
<evidence type="ECO:0000259" key="13">
    <source>
        <dbReference type="PROSITE" id="PS51456"/>
    </source>
</evidence>
<dbReference type="GO" id="GO:0005524">
    <property type="term" value="F:ATP binding"/>
    <property type="evidence" value="ECO:0007669"/>
    <property type="project" value="UniProtKB-UniRule"/>
</dbReference>
<feature type="coiled-coil region" evidence="10">
    <location>
        <begin position="905"/>
        <end position="1087"/>
    </location>
</feature>
<dbReference type="GO" id="GO:0000146">
    <property type="term" value="F:microfilament motor activity"/>
    <property type="evidence" value="ECO:0007669"/>
    <property type="project" value="TreeGrafter"/>
</dbReference>
<dbReference type="GO" id="GO:0030048">
    <property type="term" value="P:actin filament-based movement"/>
    <property type="evidence" value="ECO:0007669"/>
    <property type="project" value="UniProtKB-ARBA"/>
</dbReference>
<protein>
    <submittedName>
        <fullName evidence="14">Uncharacterized protein</fullName>
    </submittedName>
</protein>
<dbReference type="Gene3D" id="1.20.58.530">
    <property type="match status" value="1"/>
</dbReference>
<evidence type="ECO:0000256" key="8">
    <source>
        <dbReference type="ARBA" id="ARBA00023203"/>
    </source>
</evidence>